<keyword evidence="2" id="KW-1185">Reference proteome</keyword>
<gene>
    <name evidence="1" type="ORF">DHETER_LOCUS5840</name>
</gene>
<evidence type="ECO:0000313" key="2">
    <source>
        <dbReference type="Proteomes" id="UP000789702"/>
    </source>
</evidence>
<evidence type="ECO:0000313" key="1">
    <source>
        <dbReference type="EMBL" id="CAG8565708.1"/>
    </source>
</evidence>
<feature type="non-terminal residue" evidence="1">
    <location>
        <position position="1"/>
    </location>
</feature>
<dbReference type="EMBL" id="CAJVPU010006889">
    <property type="protein sequence ID" value="CAG8565708.1"/>
    <property type="molecule type" value="Genomic_DNA"/>
</dbReference>
<reference evidence="1" key="1">
    <citation type="submission" date="2021-06" db="EMBL/GenBank/DDBJ databases">
        <authorList>
            <person name="Kallberg Y."/>
            <person name="Tangrot J."/>
            <person name="Rosling A."/>
        </authorList>
    </citation>
    <scope>NUCLEOTIDE SEQUENCE</scope>
    <source>
        <strain evidence="1">IL203A</strain>
    </source>
</reference>
<dbReference type="Proteomes" id="UP000789702">
    <property type="component" value="Unassembled WGS sequence"/>
</dbReference>
<proteinExistence type="predicted"/>
<comment type="caution">
    <text evidence="1">The sequence shown here is derived from an EMBL/GenBank/DDBJ whole genome shotgun (WGS) entry which is preliminary data.</text>
</comment>
<name>A0ACA9M296_9GLOM</name>
<protein>
    <submittedName>
        <fullName evidence="1">1190_t:CDS:1</fullName>
    </submittedName>
</protein>
<sequence length="84" mass="9838">IDKDEEKLFEDSLLKELSKDIKDLNFSGPMQIKEYLGILDENVVYKVPDNNQIISNLIEIFRERPDKIEDEDPEGQMIVLKKKS</sequence>
<organism evidence="1 2">
    <name type="scientific">Dentiscutata heterogama</name>
    <dbReference type="NCBI Taxonomy" id="1316150"/>
    <lineage>
        <taxon>Eukaryota</taxon>
        <taxon>Fungi</taxon>
        <taxon>Fungi incertae sedis</taxon>
        <taxon>Mucoromycota</taxon>
        <taxon>Glomeromycotina</taxon>
        <taxon>Glomeromycetes</taxon>
        <taxon>Diversisporales</taxon>
        <taxon>Gigasporaceae</taxon>
        <taxon>Dentiscutata</taxon>
    </lineage>
</organism>
<accession>A0ACA9M296</accession>